<evidence type="ECO:0000313" key="8">
    <source>
        <dbReference type="Proteomes" id="UP000288623"/>
    </source>
</evidence>
<evidence type="ECO:0000259" key="6">
    <source>
        <dbReference type="PROSITE" id="PS50977"/>
    </source>
</evidence>
<gene>
    <name evidence="7" type="ORF">QI30_12590</name>
</gene>
<dbReference type="Proteomes" id="UP000288623">
    <property type="component" value="Unassembled WGS sequence"/>
</dbReference>
<evidence type="ECO:0000256" key="5">
    <source>
        <dbReference type="PROSITE-ProRule" id="PRU00335"/>
    </source>
</evidence>
<dbReference type="Pfam" id="PF00440">
    <property type="entry name" value="TetR_N"/>
    <property type="match status" value="1"/>
</dbReference>
<dbReference type="OrthoDB" id="2732116at2"/>
<dbReference type="GO" id="GO:0000976">
    <property type="term" value="F:transcription cis-regulatory region binding"/>
    <property type="evidence" value="ECO:0007669"/>
    <property type="project" value="TreeGrafter"/>
</dbReference>
<dbReference type="Gene3D" id="1.10.357.10">
    <property type="entry name" value="Tetracycline Repressor, domain 2"/>
    <property type="match status" value="1"/>
</dbReference>
<reference evidence="7 8" key="1">
    <citation type="submission" date="2014-11" db="EMBL/GenBank/DDBJ databases">
        <title>Genome sequence and analysis of novel Kurthia sp.</title>
        <authorList>
            <person name="Lawson J.N."/>
            <person name="Gonzalez J.E."/>
            <person name="Rinauldi L."/>
            <person name="Xuan Z."/>
            <person name="Firman A."/>
            <person name="Shaddox L."/>
            <person name="Trudeau A."/>
            <person name="Shah S."/>
            <person name="Reiman D."/>
        </authorList>
    </citation>
    <scope>NUCLEOTIDE SEQUENCE [LARGE SCALE GENOMIC DNA]</scope>
    <source>
        <strain evidence="7 8">3B1D</strain>
    </source>
</reference>
<dbReference type="PANTHER" id="PTHR30055">
    <property type="entry name" value="HTH-TYPE TRANSCRIPTIONAL REGULATOR RUTR"/>
    <property type="match status" value="1"/>
</dbReference>
<dbReference type="PANTHER" id="PTHR30055:SF175">
    <property type="entry name" value="HTH-TYPE TRANSCRIPTIONAL REPRESSOR KSTR2"/>
    <property type="match status" value="1"/>
</dbReference>
<comment type="caution">
    <text evidence="7">The sequence shown here is derived from an EMBL/GenBank/DDBJ whole genome shotgun (WGS) entry which is preliminary data.</text>
</comment>
<evidence type="ECO:0000256" key="4">
    <source>
        <dbReference type="ARBA" id="ARBA00023163"/>
    </source>
</evidence>
<dbReference type="EMBL" id="JTFC01000031">
    <property type="protein sequence ID" value="RUS55743.1"/>
    <property type="molecule type" value="Genomic_DNA"/>
</dbReference>
<feature type="domain" description="HTH tetR-type" evidence="6">
    <location>
        <begin position="19"/>
        <end position="79"/>
    </location>
</feature>
<dbReference type="SUPFAM" id="SSF46689">
    <property type="entry name" value="Homeodomain-like"/>
    <property type="match status" value="1"/>
</dbReference>
<name>A0A433RUA2_9BACL</name>
<dbReference type="InterPro" id="IPR009057">
    <property type="entry name" value="Homeodomain-like_sf"/>
</dbReference>
<keyword evidence="8" id="KW-1185">Reference proteome</keyword>
<evidence type="ECO:0000313" key="7">
    <source>
        <dbReference type="EMBL" id="RUS55743.1"/>
    </source>
</evidence>
<keyword evidence="4" id="KW-0804">Transcription</keyword>
<evidence type="ECO:0000256" key="1">
    <source>
        <dbReference type="ARBA" id="ARBA00022491"/>
    </source>
</evidence>
<dbReference type="Gene3D" id="1.10.10.60">
    <property type="entry name" value="Homeodomain-like"/>
    <property type="match status" value="1"/>
</dbReference>
<dbReference type="InterPro" id="IPR050109">
    <property type="entry name" value="HTH-type_TetR-like_transc_reg"/>
</dbReference>
<dbReference type="PROSITE" id="PS50977">
    <property type="entry name" value="HTH_TETR_2"/>
    <property type="match status" value="1"/>
</dbReference>
<dbReference type="InterPro" id="IPR001647">
    <property type="entry name" value="HTH_TetR"/>
</dbReference>
<evidence type="ECO:0000256" key="2">
    <source>
        <dbReference type="ARBA" id="ARBA00023015"/>
    </source>
</evidence>
<sequence>MSKTTGRTIGRPKKDSQNIPMQQKILIVASKEFMTHGYKAVSMDSIAEAGNVTKATIYYYYNSKAALFTETIIQLMSRIKKRTECVLADERYSFKERLINLLEVYANATANVDINNFIREAFPSLSPAQQQSVHASEEFMHEAIRDAFEREMLLGTIPKKDVTFILHTFLALMNVGRYTDYDETRLFETPRQGAEEIIRFFWAGLFS</sequence>
<proteinExistence type="predicted"/>
<dbReference type="RefSeq" id="WP_020189000.1">
    <property type="nucleotide sequence ID" value="NZ_JTFC01000031.1"/>
</dbReference>
<keyword evidence="3 5" id="KW-0238">DNA-binding</keyword>
<keyword evidence="2" id="KW-0805">Transcription regulation</keyword>
<dbReference type="AlphaFoldDB" id="A0A433RUA2"/>
<keyword evidence="1" id="KW-0678">Repressor</keyword>
<protein>
    <submittedName>
        <fullName evidence="7">TetR family transcriptional regulator</fullName>
    </submittedName>
</protein>
<dbReference type="GO" id="GO:0003700">
    <property type="term" value="F:DNA-binding transcription factor activity"/>
    <property type="evidence" value="ECO:0007669"/>
    <property type="project" value="TreeGrafter"/>
</dbReference>
<dbReference type="PRINTS" id="PR00455">
    <property type="entry name" value="HTHTETR"/>
</dbReference>
<accession>A0A433RUA2</accession>
<feature type="DNA-binding region" description="H-T-H motif" evidence="5">
    <location>
        <begin position="42"/>
        <end position="61"/>
    </location>
</feature>
<evidence type="ECO:0000256" key="3">
    <source>
        <dbReference type="ARBA" id="ARBA00023125"/>
    </source>
</evidence>
<organism evidence="7 8">
    <name type="scientific">Candidatus Kurthia intestinigallinarum</name>
    <dbReference type="NCBI Taxonomy" id="1562256"/>
    <lineage>
        <taxon>Bacteria</taxon>
        <taxon>Bacillati</taxon>
        <taxon>Bacillota</taxon>
        <taxon>Bacilli</taxon>
        <taxon>Bacillales</taxon>
        <taxon>Caryophanaceae</taxon>
        <taxon>Kurthia</taxon>
    </lineage>
</organism>